<sequence>MTRVTVDCRVIGRSSPVRDRTDARRSPDTDRCGRRLVHDPVPPTSHR</sequence>
<organism evidence="2">
    <name type="scientific">uncultured Blastococcus sp</name>
    <dbReference type="NCBI Taxonomy" id="217144"/>
    <lineage>
        <taxon>Bacteria</taxon>
        <taxon>Bacillati</taxon>
        <taxon>Actinomycetota</taxon>
        <taxon>Actinomycetes</taxon>
        <taxon>Geodermatophilales</taxon>
        <taxon>Geodermatophilaceae</taxon>
        <taxon>Blastococcus</taxon>
        <taxon>environmental samples</taxon>
    </lineage>
</organism>
<feature type="region of interest" description="Disordered" evidence="1">
    <location>
        <begin position="1"/>
        <end position="47"/>
    </location>
</feature>
<reference evidence="2" key="1">
    <citation type="submission" date="2020-02" db="EMBL/GenBank/DDBJ databases">
        <authorList>
            <person name="Meier V. D."/>
        </authorList>
    </citation>
    <scope>NUCLEOTIDE SEQUENCE</scope>
    <source>
        <strain evidence="2">AVDCRST_MAG52</strain>
    </source>
</reference>
<accession>A0A6J4IU94</accession>
<evidence type="ECO:0000256" key="1">
    <source>
        <dbReference type="SAM" id="MobiDB-lite"/>
    </source>
</evidence>
<evidence type="ECO:0000313" key="2">
    <source>
        <dbReference type="EMBL" id="CAA9260882.1"/>
    </source>
</evidence>
<feature type="compositionally biased region" description="Basic and acidic residues" evidence="1">
    <location>
        <begin position="16"/>
        <end position="38"/>
    </location>
</feature>
<gene>
    <name evidence="2" type="ORF">AVDCRST_MAG52-2876</name>
</gene>
<proteinExistence type="predicted"/>
<name>A0A6J4IU94_9ACTN</name>
<dbReference type="AlphaFoldDB" id="A0A6J4IU94"/>
<protein>
    <submittedName>
        <fullName evidence="2">Uncharacterized protein</fullName>
    </submittedName>
</protein>
<dbReference type="EMBL" id="CADCTN010000187">
    <property type="protein sequence ID" value="CAA9260882.1"/>
    <property type="molecule type" value="Genomic_DNA"/>
</dbReference>